<keyword evidence="1" id="KW-0812">Transmembrane</keyword>
<comment type="caution">
    <text evidence="2">The sequence shown here is derived from an EMBL/GenBank/DDBJ whole genome shotgun (WGS) entry which is preliminary data.</text>
</comment>
<keyword evidence="1" id="KW-0472">Membrane</keyword>
<evidence type="ECO:0000256" key="1">
    <source>
        <dbReference type="SAM" id="Phobius"/>
    </source>
</evidence>
<keyword evidence="1" id="KW-1133">Transmembrane helix</keyword>
<name>A0ABU7W8H0_9FLAO</name>
<evidence type="ECO:0000313" key="3">
    <source>
        <dbReference type="Proteomes" id="UP001356704"/>
    </source>
</evidence>
<organism evidence="2 3">
    <name type="scientific">Winogradskyella poriferorum</name>
    <dbReference type="NCBI Taxonomy" id="307627"/>
    <lineage>
        <taxon>Bacteria</taxon>
        <taxon>Pseudomonadati</taxon>
        <taxon>Bacteroidota</taxon>
        <taxon>Flavobacteriia</taxon>
        <taxon>Flavobacteriales</taxon>
        <taxon>Flavobacteriaceae</taxon>
        <taxon>Winogradskyella</taxon>
    </lineage>
</organism>
<proteinExistence type="predicted"/>
<feature type="transmembrane region" description="Helical" evidence="1">
    <location>
        <begin position="21"/>
        <end position="40"/>
    </location>
</feature>
<dbReference type="Proteomes" id="UP001356704">
    <property type="component" value="Unassembled WGS sequence"/>
</dbReference>
<dbReference type="EMBL" id="JAZHOU010000006">
    <property type="protein sequence ID" value="MEF3080269.1"/>
    <property type="molecule type" value="Genomic_DNA"/>
</dbReference>
<evidence type="ECO:0000313" key="2">
    <source>
        <dbReference type="EMBL" id="MEF3080269.1"/>
    </source>
</evidence>
<keyword evidence="3" id="KW-1185">Reference proteome</keyword>
<dbReference type="Pfam" id="PF19578">
    <property type="entry name" value="DUF6090"/>
    <property type="match status" value="1"/>
</dbReference>
<reference evidence="2 3" key="1">
    <citation type="submission" date="2024-02" db="EMBL/GenBank/DDBJ databases">
        <title>Winogradskyella poriferorum JCM 12885.</title>
        <authorList>
            <person name="Zhang D.-F."/>
            <person name="Fu Z.-Y."/>
        </authorList>
    </citation>
    <scope>NUCLEOTIDE SEQUENCE [LARGE SCALE GENOMIC DNA]</scope>
    <source>
        <strain evidence="2 3">JCM 12885</strain>
    </source>
</reference>
<protein>
    <submittedName>
        <fullName evidence="2">DUF6090 family protein</fullName>
    </submittedName>
</protein>
<accession>A0ABU7W8H0</accession>
<dbReference type="RefSeq" id="WP_331810971.1">
    <property type="nucleotide sequence ID" value="NZ_JAZHOU010000006.1"/>
</dbReference>
<dbReference type="InterPro" id="IPR045749">
    <property type="entry name" value="DUF6090"/>
</dbReference>
<gene>
    <name evidence="2" type="ORF">V1468_14735</name>
</gene>
<sequence length="248" mass="29102">MIKFFRNIRRSLLNEGKTSRYLKYALGEIILVVIGILIAIQVNNWNQKRLEKDKMQSYFNKLSEEVEEQILVIHKLIESESYLEKRHKKALQILASKNQDSIPELLENIGSIATAWTNNLSYETFNEFLQQGLLIKVEKKELKQSLLELRDALIFLERGDVYVDNQYNSLIEPFFAKHINYSNAALPMYREHFIVGGPQTDFNFLFESMELWNVATLKLETTVGNLRTLRNLLSLLEKLKKQLHEEIH</sequence>